<evidence type="ECO:0000313" key="9">
    <source>
        <dbReference type="EMBL" id="RHC89125.1"/>
    </source>
</evidence>
<reference evidence="9 10" key="1">
    <citation type="submission" date="2018-08" db="EMBL/GenBank/DDBJ databases">
        <title>A genome reference for cultivated species of the human gut microbiota.</title>
        <authorList>
            <person name="Zou Y."/>
            <person name="Xue W."/>
            <person name="Luo G."/>
        </authorList>
    </citation>
    <scope>NUCLEOTIDE SEQUENCE [LARGE SCALE GENOMIC DNA]</scope>
    <source>
        <strain evidence="9 10">AM34-17</strain>
    </source>
</reference>
<dbReference type="NCBIfam" id="TIGR04057">
    <property type="entry name" value="SusC_RagA_signa"/>
    <property type="match status" value="1"/>
</dbReference>
<evidence type="ECO:0000256" key="2">
    <source>
        <dbReference type="ARBA" id="ARBA00022448"/>
    </source>
</evidence>
<feature type="domain" description="Secretin/TonB short N-terminal" evidence="8">
    <location>
        <begin position="74"/>
        <end position="125"/>
    </location>
</feature>
<evidence type="ECO:0000256" key="1">
    <source>
        <dbReference type="ARBA" id="ARBA00004571"/>
    </source>
</evidence>
<evidence type="ECO:0000256" key="6">
    <source>
        <dbReference type="ARBA" id="ARBA00023237"/>
    </source>
</evidence>
<dbReference type="FunFam" id="2.170.130.10:FF:000003">
    <property type="entry name" value="SusC/RagA family TonB-linked outer membrane protein"/>
    <property type="match status" value="1"/>
</dbReference>
<dbReference type="SUPFAM" id="SSF56935">
    <property type="entry name" value="Porins"/>
    <property type="match status" value="1"/>
</dbReference>
<evidence type="ECO:0000256" key="3">
    <source>
        <dbReference type="ARBA" id="ARBA00022452"/>
    </source>
</evidence>
<dbReference type="InterPro" id="IPR037066">
    <property type="entry name" value="Plug_dom_sf"/>
</dbReference>
<keyword evidence="2 7" id="KW-0813">Transport</keyword>
<evidence type="ECO:0000256" key="7">
    <source>
        <dbReference type="PROSITE-ProRule" id="PRU01360"/>
    </source>
</evidence>
<dbReference type="SMART" id="SM00965">
    <property type="entry name" value="STN"/>
    <property type="match status" value="1"/>
</dbReference>
<dbReference type="RefSeq" id="WP_122204010.1">
    <property type="nucleotide sequence ID" value="NZ_QSII01000003.1"/>
</dbReference>
<accession>A0A414C6Q5</accession>
<dbReference type="InterPro" id="IPR036942">
    <property type="entry name" value="Beta-barrel_TonB_sf"/>
</dbReference>
<dbReference type="Gene3D" id="2.60.40.1120">
    <property type="entry name" value="Carboxypeptidase-like, regulatory domain"/>
    <property type="match status" value="1"/>
</dbReference>
<evidence type="ECO:0000313" key="10">
    <source>
        <dbReference type="Proteomes" id="UP000286260"/>
    </source>
</evidence>
<sequence length="1114" mass="123502">MEKKYHFLYRESIIFFILQFKIVKIMKLTCLLLLLSVSLAFASQSYAQKAIISLNITNKAVVDVLDEIEAQTDFQFFYNNKIIDVNRKVSVDAKDSNVFAILKQIFENTDVVYKVVDNDIILALSETSDIFQEKRKITGVVTDQKTGETIIGANVLVKGSSTNGTVTDMEGRFSLEVSDDNILVVSYIGYKTKEIVVKSNSVFEIKIEEDSESLDEVVVVGYGTQKKVNLTGSVSALNTKDIEKLKVTQTSQLLAGMVSGINVTQGSGQPGADQSYVRIRGLGTFSSAGNTPLVLVDGLSSSLENVNANDIESISVLKDAASASIYGTRAANGVILIKTKSGKEGKARITYQGNFGFSRPAETPKIVDSWVYAEMYNEALINGGSSPQYTADEIAKFKSGEDPDNYPNKRHYDDLISSGSGFQTNHYIGLTGGNDKNSYMFSLGYLNQNGIVAETNYRRYNVMFNASSKLRDNFKVNVKFSGQKGDRNQPTAVDSNPPEGVEGLISYAIKVPNTIAGKRSDGYYGNQTGFTIEGWMDSESFIKNNDVDVIASANFEWNILKDLKLTGVAGYDYTNSDYKKFRPTLVIDQYTTASPSDLRVRSTQNSLLTLQAYLNYDLTIKENLFHFLLGYSQESNENKWVEAYRDNFPGNALYEINAGSASNQQNSGSASEWALASFFGRINYSFKDRYLVELNARYDGSSRFPKNNRWGFFPSVSGGWIISQEDFFNVSVMNNLKLRASWGTLGNQNIGDYPYQQVIALGINAPFGVSEVLQPGAAATTVPSTNITWESTEVVNVGADVGLFNNKLTFTVDYYFKETSDILYNVTASKILGMTPSVQNAGTVVNKGLDLSIQHRNVIGDFSYGITANVSYVKNRVKKLANVEKDIAGGLFLDYSLKSIYGYVTDGFFNSQEEIDNYAKQPRTAKPGDLKLVDISGPDGVPDGVVNADYDRKIIGDQFPNYNFGLNINASYKNVDFLLNMSGVAGMNRLIEGYQGNAFYWGSNPQEWMVEGRWTDTNHNATYPRMLVLGGGEQQFYTSTYRVANASFLRINDIQLGYTFPSSMIHFLGMSNLRVYASIKNLATFHSYLDGWDPERTSMYPAVRDFMAGISITF</sequence>
<dbReference type="InterPro" id="IPR011662">
    <property type="entry name" value="Secretin/TonB_short_N"/>
</dbReference>
<keyword evidence="4 7" id="KW-0812">Transmembrane</keyword>
<proteinExistence type="inferred from homology"/>
<dbReference type="Pfam" id="PF13715">
    <property type="entry name" value="CarbopepD_reg_2"/>
    <property type="match status" value="1"/>
</dbReference>
<dbReference type="NCBIfam" id="TIGR04056">
    <property type="entry name" value="OMP_RagA_SusC"/>
    <property type="match status" value="1"/>
</dbReference>
<dbReference type="GO" id="GO:0009279">
    <property type="term" value="C:cell outer membrane"/>
    <property type="evidence" value="ECO:0007669"/>
    <property type="project" value="UniProtKB-SubCell"/>
</dbReference>
<evidence type="ECO:0000256" key="5">
    <source>
        <dbReference type="ARBA" id="ARBA00023136"/>
    </source>
</evidence>
<evidence type="ECO:0000259" key="8">
    <source>
        <dbReference type="SMART" id="SM00965"/>
    </source>
</evidence>
<dbReference type="FunFam" id="2.60.40.1120:FF:000003">
    <property type="entry name" value="Outer membrane protein Omp121"/>
    <property type="match status" value="1"/>
</dbReference>
<dbReference type="Proteomes" id="UP000286260">
    <property type="component" value="Unassembled WGS sequence"/>
</dbReference>
<dbReference type="InterPro" id="IPR008969">
    <property type="entry name" value="CarboxyPept-like_regulatory"/>
</dbReference>
<dbReference type="Pfam" id="PF07660">
    <property type="entry name" value="STN"/>
    <property type="match status" value="1"/>
</dbReference>
<dbReference type="InterPro" id="IPR012910">
    <property type="entry name" value="Plug_dom"/>
</dbReference>
<dbReference type="InterPro" id="IPR023996">
    <property type="entry name" value="TonB-dep_OMP_SusC/RagA"/>
</dbReference>
<dbReference type="InterPro" id="IPR039426">
    <property type="entry name" value="TonB-dep_rcpt-like"/>
</dbReference>
<gene>
    <name evidence="9" type="ORF">DW828_04170</name>
</gene>
<dbReference type="EMBL" id="QSII01000003">
    <property type="protein sequence ID" value="RHC89125.1"/>
    <property type="molecule type" value="Genomic_DNA"/>
</dbReference>
<comment type="caution">
    <text evidence="9">The sequence shown here is derived from an EMBL/GenBank/DDBJ whole genome shotgun (WGS) entry which is preliminary data.</text>
</comment>
<dbReference type="Gene3D" id="2.170.130.10">
    <property type="entry name" value="TonB-dependent receptor, plug domain"/>
    <property type="match status" value="1"/>
</dbReference>
<keyword evidence="5 7" id="KW-0472">Membrane</keyword>
<dbReference type="AlphaFoldDB" id="A0A414C6Q5"/>
<evidence type="ECO:0000256" key="4">
    <source>
        <dbReference type="ARBA" id="ARBA00022692"/>
    </source>
</evidence>
<keyword evidence="6 7" id="KW-0998">Cell outer membrane</keyword>
<comment type="similarity">
    <text evidence="7">Belongs to the TonB-dependent receptor family.</text>
</comment>
<name>A0A414C6Q5_9BACT</name>
<dbReference type="PROSITE" id="PS52016">
    <property type="entry name" value="TONB_DEPENDENT_REC_3"/>
    <property type="match status" value="1"/>
</dbReference>
<dbReference type="Gene3D" id="2.40.170.20">
    <property type="entry name" value="TonB-dependent receptor, beta-barrel domain"/>
    <property type="match status" value="1"/>
</dbReference>
<organism evidence="9 10">
    <name type="scientific">Parabacteroides merdae</name>
    <dbReference type="NCBI Taxonomy" id="46503"/>
    <lineage>
        <taxon>Bacteria</taxon>
        <taxon>Pseudomonadati</taxon>
        <taxon>Bacteroidota</taxon>
        <taxon>Bacteroidia</taxon>
        <taxon>Bacteroidales</taxon>
        <taxon>Tannerellaceae</taxon>
        <taxon>Parabacteroides</taxon>
    </lineage>
</organism>
<protein>
    <submittedName>
        <fullName evidence="9">SusC/RagA family TonB-linked outer membrane protein</fullName>
    </submittedName>
</protein>
<dbReference type="InterPro" id="IPR023997">
    <property type="entry name" value="TonB-dep_OMP_SusC/RagA_CS"/>
</dbReference>
<keyword evidence="3 7" id="KW-1134">Transmembrane beta strand</keyword>
<dbReference type="Pfam" id="PF07715">
    <property type="entry name" value="Plug"/>
    <property type="match status" value="1"/>
</dbReference>
<comment type="subcellular location">
    <subcellularLocation>
        <location evidence="1 7">Cell outer membrane</location>
        <topology evidence="1 7">Multi-pass membrane protein</topology>
    </subcellularLocation>
</comment>
<dbReference type="SUPFAM" id="SSF49464">
    <property type="entry name" value="Carboxypeptidase regulatory domain-like"/>
    <property type="match status" value="1"/>
</dbReference>